<dbReference type="GeneID" id="25901886"/>
<dbReference type="EMBL" id="KQ241650">
    <property type="protein sequence ID" value="KNC86473.1"/>
    <property type="molecule type" value="Genomic_DNA"/>
</dbReference>
<accession>A0A0L0GDY0</accession>
<feature type="compositionally biased region" description="Polar residues" evidence="2">
    <location>
        <begin position="109"/>
        <end position="129"/>
    </location>
</feature>
<dbReference type="AlphaFoldDB" id="A0A0L0GDY0"/>
<proteinExistence type="predicted"/>
<dbReference type="InterPro" id="IPR000225">
    <property type="entry name" value="Armadillo"/>
</dbReference>
<reference evidence="3 4" key="1">
    <citation type="submission" date="2011-02" db="EMBL/GenBank/DDBJ databases">
        <title>The Genome Sequence of Sphaeroforma arctica JP610.</title>
        <authorList>
            <consortium name="The Broad Institute Genome Sequencing Platform"/>
            <person name="Russ C."/>
            <person name="Cuomo C."/>
            <person name="Young S.K."/>
            <person name="Zeng Q."/>
            <person name="Gargeya S."/>
            <person name="Alvarado L."/>
            <person name="Berlin A."/>
            <person name="Chapman S.B."/>
            <person name="Chen Z."/>
            <person name="Freedman E."/>
            <person name="Gellesch M."/>
            <person name="Goldberg J."/>
            <person name="Griggs A."/>
            <person name="Gujja S."/>
            <person name="Heilman E."/>
            <person name="Heiman D."/>
            <person name="Howarth C."/>
            <person name="Mehta T."/>
            <person name="Neiman D."/>
            <person name="Pearson M."/>
            <person name="Roberts A."/>
            <person name="Saif S."/>
            <person name="Shea T."/>
            <person name="Shenoy N."/>
            <person name="Sisk P."/>
            <person name="Stolte C."/>
            <person name="Sykes S."/>
            <person name="White J."/>
            <person name="Yandava C."/>
            <person name="Burger G."/>
            <person name="Gray M.W."/>
            <person name="Holland P.W.H."/>
            <person name="King N."/>
            <person name="Lang F.B.F."/>
            <person name="Roger A.J."/>
            <person name="Ruiz-Trillo I."/>
            <person name="Haas B."/>
            <person name="Nusbaum C."/>
            <person name="Birren B."/>
        </authorList>
    </citation>
    <scope>NUCLEOTIDE SEQUENCE [LARGE SCALE GENOMIC DNA]</scope>
    <source>
        <strain evidence="3 4">JP610</strain>
    </source>
</reference>
<dbReference type="Proteomes" id="UP000054560">
    <property type="component" value="Unassembled WGS sequence"/>
</dbReference>
<dbReference type="eggNOG" id="ENOG502S588">
    <property type="taxonomic scope" value="Eukaryota"/>
</dbReference>
<organism evidence="3 4">
    <name type="scientific">Sphaeroforma arctica JP610</name>
    <dbReference type="NCBI Taxonomy" id="667725"/>
    <lineage>
        <taxon>Eukaryota</taxon>
        <taxon>Ichthyosporea</taxon>
        <taxon>Ichthyophonida</taxon>
        <taxon>Sphaeroforma</taxon>
    </lineage>
</organism>
<protein>
    <recommendedName>
        <fullName evidence="5">Armadillo repeat-containing domain-containing protein</fullName>
    </recommendedName>
</protein>
<dbReference type="STRING" id="667725.A0A0L0GDY0"/>
<dbReference type="SMART" id="SM00185">
    <property type="entry name" value="ARM"/>
    <property type="match status" value="4"/>
</dbReference>
<dbReference type="InterPro" id="IPR011989">
    <property type="entry name" value="ARM-like"/>
</dbReference>
<keyword evidence="1" id="KW-0677">Repeat</keyword>
<evidence type="ECO:0000256" key="1">
    <source>
        <dbReference type="ARBA" id="ARBA00022737"/>
    </source>
</evidence>
<dbReference type="SUPFAM" id="SSF48371">
    <property type="entry name" value="ARM repeat"/>
    <property type="match status" value="1"/>
</dbReference>
<dbReference type="PANTHER" id="PTHR22895">
    <property type="entry name" value="ARMADILLO REPEAT-CONTAINING PROTEIN 6"/>
    <property type="match status" value="1"/>
</dbReference>
<dbReference type="InterPro" id="IPR016024">
    <property type="entry name" value="ARM-type_fold"/>
</dbReference>
<dbReference type="PANTHER" id="PTHR22895:SF0">
    <property type="entry name" value="ARMADILLO REPEAT-CONTAINING PROTEIN 6"/>
    <property type="match status" value="1"/>
</dbReference>
<evidence type="ECO:0008006" key="5">
    <source>
        <dbReference type="Google" id="ProtNLM"/>
    </source>
</evidence>
<name>A0A0L0GDY0_9EUKA</name>
<gene>
    <name evidence="3" type="ORF">SARC_01382</name>
</gene>
<evidence type="ECO:0000313" key="3">
    <source>
        <dbReference type="EMBL" id="KNC86473.1"/>
    </source>
</evidence>
<evidence type="ECO:0000256" key="2">
    <source>
        <dbReference type="SAM" id="MobiDB-lite"/>
    </source>
</evidence>
<evidence type="ECO:0000313" key="4">
    <source>
        <dbReference type="Proteomes" id="UP000054560"/>
    </source>
</evidence>
<feature type="region of interest" description="Disordered" evidence="2">
    <location>
        <begin position="109"/>
        <end position="131"/>
    </location>
</feature>
<dbReference type="Gene3D" id="1.25.10.10">
    <property type="entry name" value="Leucine-rich Repeat Variant"/>
    <property type="match status" value="1"/>
</dbReference>
<dbReference type="RefSeq" id="XP_014160374.1">
    <property type="nucleotide sequence ID" value="XM_014304899.1"/>
</dbReference>
<keyword evidence="4" id="KW-1185">Reference proteome</keyword>
<sequence>MDQGHGTPGFHSTLRRKLTSLVSRTGNHSRKNRTPHGSDAPDVIAHLSLDIAKWQSMDFLAMLLLVEQLREMTEIDRFDSKERRGQAGLAVKPLIEILTFAYSDQIGQETRGSGASDSNEKGSSTSSAKVTPATDPTLVTVVIQVLLCLRYITKGDAANIEAATSHGAAQVCKNIMVKYSANSLIQRNCYMVFRSLTFNRADNQRYIVQQLDVVPLVCRSMTRFAENTSLQASAFMFIQNITWLVEENRQIVELEGGIALILTAMKNKPESLEIQKWGCGALQNLACNIECTVKLIRTGVLEVVLKAMTAFPRDCIVQNYGLGVMRNLSFMKDHRLEVAKTGAIGLALRAMRNHPSSLEVQSSACSFIFNVIIEVDANRLLLLQSPEALDLFFDSMAHHSDDTRFVEKCNYLLDQLASGNPHSCYVAPELSVEPYSLLELAARQLARERKTMAGIAVGFLPSVFKMVESAKECPECTQQYVSNYAVAIKSKPVCWTLTRVCSRRCVGTMTRRCVEQYGDIASLQVAQDGAVAGLLA</sequence>
<dbReference type="OrthoDB" id="15111at2759"/>